<feature type="binding site" evidence="11">
    <location>
        <position position="549"/>
    </location>
    <ligand>
        <name>ATP</name>
        <dbReference type="ChEBI" id="CHEBI:30616"/>
    </ligand>
</feature>
<dbReference type="Gene3D" id="1.10.287.380">
    <property type="entry name" value="Valyl-tRNA synthetase, C-terminal domain"/>
    <property type="match status" value="1"/>
</dbReference>
<evidence type="ECO:0000256" key="6">
    <source>
        <dbReference type="ARBA" id="ARBA00022840"/>
    </source>
</evidence>
<protein>
    <recommendedName>
        <fullName evidence="11">Valine--tRNA ligase</fullName>
        <ecNumber evidence="11">6.1.1.9</ecNumber>
    </recommendedName>
    <alternativeName>
        <fullName evidence="11">Valyl-tRNA synthetase</fullName>
        <shortName evidence="11">ValRS</shortName>
    </alternativeName>
</protein>
<dbReference type="CDD" id="cd07962">
    <property type="entry name" value="Anticodon_Ia_Val"/>
    <property type="match status" value="1"/>
</dbReference>
<dbReference type="InterPro" id="IPR010978">
    <property type="entry name" value="tRNA-bd_arm"/>
</dbReference>
<evidence type="ECO:0000256" key="9">
    <source>
        <dbReference type="ARBA" id="ARBA00023146"/>
    </source>
</evidence>
<dbReference type="InterPro" id="IPR002300">
    <property type="entry name" value="aa-tRNA-synth_Ia"/>
</dbReference>
<keyword evidence="5 11" id="KW-0547">Nucleotide-binding</keyword>
<organism evidence="15 16">
    <name type="scientific">Lacibacter luteus</name>
    <dbReference type="NCBI Taxonomy" id="2508719"/>
    <lineage>
        <taxon>Bacteria</taxon>
        <taxon>Pseudomonadati</taxon>
        <taxon>Bacteroidota</taxon>
        <taxon>Chitinophagia</taxon>
        <taxon>Chitinophagales</taxon>
        <taxon>Chitinophagaceae</taxon>
        <taxon>Lacibacter</taxon>
    </lineage>
</organism>
<keyword evidence="6 11" id="KW-0067">ATP-binding</keyword>
<dbReference type="InterPro" id="IPR009080">
    <property type="entry name" value="tRNAsynth_Ia_anticodon-bd"/>
</dbReference>
<comment type="function">
    <text evidence="11">Catalyzes the attachment of valine to tRNA(Val). As ValRS can inadvertently accommodate and process structurally similar amino acids such as threonine, to avoid such errors, it has a 'posttransfer' editing activity that hydrolyzes mischarged Thr-tRNA(Val) in a tRNA-dependent manner.</text>
</comment>
<dbReference type="EMBL" id="SDHW01000001">
    <property type="protein sequence ID" value="RXK61917.1"/>
    <property type="molecule type" value="Genomic_DNA"/>
</dbReference>
<dbReference type="PANTHER" id="PTHR11946:SF109">
    <property type="entry name" value="VALINE--TRNA LIGASE"/>
    <property type="match status" value="1"/>
</dbReference>
<dbReference type="Gene3D" id="3.90.740.10">
    <property type="entry name" value="Valyl/Leucyl/Isoleucyl-tRNA synthetase, editing domain"/>
    <property type="match status" value="1"/>
</dbReference>
<keyword evidence="7 11" id="KW-0648">Protein biosynthesis</keyword>
<dbReference type="InterPro" id="IPR037118">
    <property type="entry name" value="Val-tRNA_synth_C_sf"/>
</dbReference>
<dbReference type="SUPFAM" id="SSF50677">
    <property type="entry name" value="ValRS/IleRS/LeuRS editing domain"/>
    <property type="match status" value="1"/>
</dbReference>
<dbReference type="OrthoDB" id="9810365at2"/>
<dbReference type="Gene3D" id="1.10.730.10">
    <property type="entry name" value="Isoleucyl-tRNA Synthetase, Domain 1"/>
    <property type="match status" value="1"/>
</dbReference>
<comment type="caution">
    <text evidence="15">The sequence shown here is derived from an EMBL/GenBank/DDBJ whole genome shotgun (WGS) entry which is preliminary data.</text>
</comment>
<dbReference type="FunFam" id="3.40.50.620:FF:000032">
    <property type="entry name" value="Valine--tRNA ligase"/>
    <property type="match status" value="1"/>
</dbReference>
<keyword evidence="9 11" id="KW-0030">Aminoacyl-tRNA synthetase</keyword>
<dbReference type="Pfam" id="PF00133">
    <property type="entry name" value="tRNA-synt_1"/>
    <property type="match status" value="1"/>
</dbReference>
<dbReference type="PANTHER" id="PTHR11946">
    <property type="entry name" value="VALYL-TRNA SYNTHETASES"/>
    <property type="match status" value="1"/>
</dbReference>
<evidence type="ECO:0000313" key="16">
    <source>
        <dbReference type="Proteomes" id="UP000290204"/>
    </source>
</evidence>
<dbReference type="AlphaFoldDB" id="A0A4Q1CLM1"/>
<evidence type="ECO:0000256" key="10">
    <source>
        <dbReference type="ARBA" id="ARBA00047552"/>
    </source>
</evidence>
<dbReference type="PRINTS" id="PR00986">
    <property type="entry name" value="TRNASYNTHVAL"/>
</dbReference>
<dbReference type="SUPFAM" id="SSF47323">
    <property type="entry name" value="Anticodon-binding domain of a subclass of class I aminoacyl-tRNA synthetases"/>
    <property type="match status" value="1"/>
</dbReference>
<keyword evidence="8 11" id="KW-0175">Coiled coil</keyword>
<gene>
    <name evidence="11" type="primary">valS</name>
    <name evidence="15" type="ORF">ESA94_02590</name>
</gene>
<comment type="domain">
    <text evidence="11">ValRS has two distinct active sites: one for aminoacylation and one for editing. The misactivated threonine is translocated from the active site to the editing site.</text>
</comment>
<evidence type="ECO:0000256" key="8">
    <source>
        <dbReference type="ARBA" id="ARBA00023054"/>
    </source>
</evidence>
<comment type="subcellular location">
    <subcellularLocation>
        <location evidence="1 11">Cytoplasm</location>
    </subcellularLocation>
</comment>
<keyword evidence="16" id="KW-1185">Reference proteome</keyword>
<feature type="domain" description="Valyl-tRNA synthetase tRNA-binding arm" evidence="14">
    <location>
        <begin position="832"/>
        <end position="893"/>
    </location>
</feature>
<dbReference type="PROSITE" id="PS00178">
    <property type="entry name" value="AA_TRNA_LIGASE_I"/>
    <property type="match status" value="1"/>
</dbReference>
<evidence type="ECO:0000256" key="1">
    <source>
        <dbReference type="ARBA" id="ARBA00004496"/>
    </source>
</evidence>
<dbReference type="Pfam" id="PF10458">
    <property type="entry name" value="Val_tRNA-synt_C"/>
    <property type="match status" value="1"/>
</dbReference>
<dbReference type="InterPro" id="IPR009008">
    <property type="entry name" value="Val/Leu/Ile-tRNA-synth_edit"/>
</dbReference>
<dbReference type="Pfam" id="PF08264">
    <property type="entry name" value="Anticodon_1"/>
    <property type="match status" value="1"/>
</dbReference>
<dbReference type="GO" id="GO:0005829">
    <property type="term" value="C:cytosol"/>
    <property type="evidence" value="ECO:0007669"/>
    <property type="project" value="TreeGrafter"/>
</dbReference>
<dbReference type="Proteomes" id="UP000290204">
    <property type="component" value="Unassembled WGS sequence"/>
</dbReference>
<dbReference type="InterPro" id="IPR014729">
    <property type="entry name" value="Rossmann-like_a/b/a_fold"/>
</dbReference>
<dbReference type="GO" id="GO:0004832">
    <property type="term" value="F:valine-tRNA ligase activity"/>
    <property type="evidence" value="ECO:0007669"/>
    <property type="project" value="UniProtKB-UniRule"/>
</dbReference>
<evidence type="ECO:0000256" key="7">
    <source>
        <dbReference type="ARBA" id="ARBA00022917"/>
    </source>
</evidence>
<dbReference type="InterPro" id="IPR002303">
    <property type="entry name" value="Valyl-tRNA_ligase"/>
</dbReference>
<comment type="similarity">
    <text evidence="11">Belongs to the class-I aminoacyl-tRNA synthetase family. ValS type 1 subfamily.</text>
</comment>
<proteinExistence type="inferred from homology"/>
<dbReference type="InterPro" id="IPR013155">
    <property type="entry name" value="M/V/L/I-tRNA-synth_anticd-bd"/>
</dbReference>
<dbReference type="InterPro" id="IPR019499">
    <property type="entry name" value="Val-tRNA_synth_tRNA-bd"/>
</dbReference>
<feature type="short sequence motif" description="'KMSKS' region" evidence="11">
    <location>
        <begin position="546"/>
        <end position="550"/>
    </location>
</feature>
<dbReference type="RefSeq" id="WP_129129289.1">
    <property type="nucleotide sequence ID" value="NZ_SDHW01000001.1"/>
</dbReference>
<name>A0A4Q1CLM1_9BACT</name>
<dbReference type="InterPro" id="IPR033705">
    <property type="entry name" value="Anticodon_Ia_Val"/>
</dbReference>
<dbReference type="GO" id="GO:0002161">
    <property type="term" value="F:aminoacyl-tRNA deacylase activity"/>
    <property type="evidence" value="ECO:0007669"/>
    <property type="project" value="InterPro"/>
</dbReference>
<dbReference type="GO" id="GO:0005524">
    <property type="term" value="F:ATP binding"/>
    <property type="evidence" value="ECO:0007669"/>
    <property type="project" value="UniProtKB-UniRule"/>
</dbReference>
<evidence type="ECO:0000259" key="14">
    <source>
        <dbReference type="Pfam" id="PF10458"/>
    </source>
</evidence>
<evidence type="ECO:0000256" key="4">
    <source>
        <dbReference type="ARBA" id="ARBA00022598"/>
    </source>
</evidence>
<evidence type="ECO:0000256" key="11">
    <source>
        <dbReference type="HAMAP-Rule" id="MF_02004"/>
    </source>
</evidence>
<feature type="domain" description="Methionyl/Valyl/Leucyl/Isoleucyl-tRNA synthetase anticodon-binding" evidence="13">
    <location>
        <begin position="633"/>
        <end position="774"/>
    </location>
</feature>
<evidence type="ECO:0000256" key="5">
    <source>
        <dbReference type="ARBA" id="ARBA00022741"/>
    </source>
</evidence>
<comment type="domain">
    <text evidence="11">The C-terminal coiled-coil domain is crucial for aminoacylation activity.</text>
</comment>
<evidence type="ECO:0000259" key="13">
    <source>
        <dbReference type="Pfam" id="PF08264"/>
    </source>
</evidence>
<dbReference type="SUPFAM" id="SSF46589">
    <property type="entry name" value="tRNA-binding arm"/>
    <property type="match status" value="1"/>
</dbReference>
<feature type="short sequence motif" description="'HIGH' region" evidence="11">
    <location>
        <begin position="43"/>
        <end position="53"/>
    </location>
</feature>
<evidence type="ECO:0000313" key="15">
    <source>
        <dbReference type="EMBL" id="RXK61917.1"/>
    </source>
</evidence>
<dbReference type="FunFam" id="3.90.740.10:FF:000010">
    <property type="entry name" value="Valine--tRNA ligase"/>
    <property type="match status" value="1"/>
</dbReference>
<dbReference type="CDD" id="cd00817">
    <property type="entry name" value="ValRS_core"/>
    <property type="match status" value="1"/>
</dbReference>
<evidence type="ECO:0000259" key="12">
    <source>
        <dbReference type="Pfam" id="PF00133"/>
    </source>
</evidence>
<dbReference type="GO" id="GO:0006438">
    <property type="term" value="P:valyl-tRNA aminoacylation"/>
    <property type="evidence" value="ECO:0007669"/>
    <property type="project" value="UniProtKB-UniRule"/>
</dbReference>
<evidence type="ECO:0000256" key="2">
    <source>
        <dbReference type="ARBA" id="ARBA00011245"/>
    </source>
</evidence>
<keyword evidence="4 11" id="KW-0436">Ligase</keyword>
<sequence>MELSKNFEHQASEQKWYSYWNERKYYNSTPDDREPYTVVIPPPNVTGVLHMGHCLNNTIQDVLVRRARMQGKNACWVPGTDHASIATEAKVVQMLREKGIQKASLSRDEFLKYAWEWKEKYGGIILQQLKKLGCSLDWERTSFTMDPDYYQSVINVFVDLYNKGYLYRGKRMINWDVKAKTALSDEEVIRKETQQKLYHLKYRIDHGQQTTDDGNTTVDSGQSTEDFITIATVRPETIMGDTAICVHPKDERYAHLHGKFAFVPLINRRIPIITDDYVTMDFGTGALKVTPAHDMNDYQLGQKHNLEVVDIFNEDGTLNEEAQILIGEDRFEARKKIIPMLEADGYLIKTEDYTSEVGYSERTDAVVEPRLSLQWWVDMKKISGPALDVVMNEDIKFYPAKFKNLYRHWMENIKDWCISRQLWWGHRIPAWYDAEGNYVVAVSHEEALKQYETKFGKSITQLSQDEDCLDTWFSSWLWPFEVFKGYSNPGNADVQYYYPTNTLVTAPEIIFFWVARMIMAGMEYQKEIPFKEVYFTGIVRDKQGRKMSKSLGNSPDLLELIDKYGADACRFGILISSPAGNDLLWDEGSNEQGRNFNNKLWNALKLVKMWEGRQTTTDNGPQTTVENNFAVEWFGNRLNEAKTEINQLFKEFRLSEALKTIYSLIWDDFCSWYLEWVKPGFEQPIDAEVYAKTVAYFEELMQLLHPFMPFITEEIYHALKERAAGDDIIIKQYATAGTANAEVLQLAAQLKEVISSLRDVRVKNQIKPKEAIKLSIETANDASYKRIASILQKQVNAESIDFVSAAVAGTISTVVQKDKFYIATEQAIDTSSQKEQLLKDLDYLKGFLVSVEKKLGNERFVQNAKPEVVDVERKKKADAEAKIKAIEESLASL</sequence>
<dbReference type="EC" id="6.1.1.9" evidence="11"/>
<evidence type="ECO:0000256" key="3">
    <source>
        <dbReference type="ARBA" id="ARBA00022490"/>
    </source>
</evidence>
<accession>A0A4Q1CLM1</accession>
<keyword evidence="3 11" id="KW-0963">Cytoplasm</keyword>
<dbReference type="InterPro" id="IPR001412">
    <property type="entry name" value="aa-tRNA-synth_I_CS"/>
</dbReference>
<comment type="catalytic activity">
    <reaction evidence="10 11">
        <text>tRNA(Val) + L-valine + ATP = L-valyl-tRNA(Val) + AMP + diphosphate</text>
        <dbReference type="Rhea" id="RHEA:10704"/>
        <dbReference type="Rhea" id="RHEA-COMP:9672"/>
        <dbReference type="Rhea" id="RHEA-COMP:9708"/>
        <dbReference type="ChEBI" id="CHEBI:30616"/>
        <dbReference type="ChEBI" id="CHEBI:33019"/>
        <dbReference type="ChEBI" id="CHEBI:57762"/>
        <dbReference type="ChEBI" id="CHEBI:78442"/>
        <dbReference type="ChEBI" id="CHEBI:78537"/>
        <dbReference type="ChEBI" id="CHEBI:456215"/>
        <dbReference type="EC" id="6.1.1.9"/>
    </reaction>
</comment>
<feature type="domain" description="Aminoacyl-tRNA synthetase class Ia" evidence="12">
    <location>
        <begin position="15"/>
        <end position="585"/>
    </location>
</feature>
<dbReference type="NCBIfam" id="NF004349">
    <property type="entry name" value="PRK05729.1"/>
    <property type="match status" value="1"/>
</dbReference>
<dbReference type="HAMAP" id="MF_02004">
    <property type="entry name" value="Val_tRNA_synth_type1"/>
    <property type="match status" value="1"/>
</dbReference>
<dbReference type="NCBIfam" id="TIGR00422">
    <property type="entry name" value="valS"/>
    <property type="match status" value="1"/>
</dbReference>
<reference evidence="15 16" key="1">
    <citation type="submission" date="2019-01" db="EMBL/GenBank/DDBJ databases">
        <title>Lacibacter sp. strain TTM-7.</title>
        <authorList>
            <person name="Chen W.-M."/>
        </authorList>
    </citation>
    <scope>NUCLEOTIDE SEQUENCE [LARGE SCALE GENOMIC DNA]</scope>
    <source>
        <strain evidence="15 16">TTM-7</strain>
    </source>
</reference>
<comment type="subunit">
    <text evidence="2 11">Monomer.</text>
</comment>
<dbReference type="SUPFAM" id="SSF52374">
    <property type="entry name" value="Nucleotidylyl transferase"/>
    <property type="match status" value="1"/>
</dbReference>
<dbReference type="Gene3D" id="3.40.50.620">
    <property type="entry name" value="HUPs"/>
    <property type="match status" value="2"/>
</dbReference>